<dbReference type="EMBL" id="KB545351">
    <property type="protein sequence ID" value="EMP31466.1"/>
    <property type="molecule type" value="Genomic_DNA"/>
</dbReference>
<accession>M7B0U4</accession>
<dbReference type="GO" id="GO:0061513">
    <property type="term" value="F:glucose 6-phosphate:phosphate antiporter activity"/>
    <property type="evidence" value="ECO:0007669"/>
    <property type="project" value="TreeGrafter"/>
</dbReference>
<evidence type="ECO:0000256" key="2">
    <source>
        <dbReference type="ARBA" id="ARBA00022692"/>
    </source>
</evidence>
<comment type="subcellular location">
    <subcellularLocation>
        <location evidence="1">Membrane</location>
        <topology evidence="1">Multi-pass membrane protein</topology>
    </subcellularLocation>
</comment>
<dbReference type="AlphaFoldDB" id="M7B0U4"/>
<dbReference type="InterPro" id="IPR036259">
    <property type="entry name" value="MFS_trans_sf"/>
</dbReference>
<evidence type="ECO:0000256" key="3">
    <source>
        <dbReference type="ARBA" id="ARBA00022989"/>
    </source>
</evidence>
<reference evidence="7" key="1">
    <citation type="journal article" date="2013" name="Nat. Genet.">
        <title>The draft genomes of soft-shell turtle and green sea turtle yield insights into the development and evolution of the turtle-specific body plan.</title>
        <authorList>
            <person name="Wang Z."/>
            <person name="Pascual-Anaya J."/>
            <person name="Zadissa A."/>
            <person name="Li W."/>
            <person name="Niimura Y."/>
            <person name="Huang Z."/>
            <person name="Li C."/>
            <person name="White S."/>
            <person name="Xiong Z."/>
            <person name="Fang D."/>
            <person name="Wang B."/>
            <person name="Ming Y."/>
            <person name="Chen Y."/>
            <person name="Zheng Y."/>
            <person name="Kuraku S."/>
            <person name="Pignatelli M."/>
            <person name="Herrero J."/>
            <person name="Beal K."/>
            <person name="Nozawa M."/>
            <person name="Li Q."/>
            <person name="Wang J."/>
            <person name="Zhang H."/>
            <person name="Yu L."/>
            <person name="Shigenobu S."/>
            <person name="Wang J."/>
            <person name="Liu J."/>
            <person name="Flicek P."/>
            <person name="Searle S."/>
            <person name="Wang J."/>
            <person name="Kuratani S."/>
            <person name="Yin Y."/>
            <person name="Aken B."/>
            <person name="Zhang G."/>
            <person name="Irie N."/>
        </authorList>
    </citation>
    <scope>NUCLEOTIDE SEQUENCE [LARGE SCALE GENOMIC DNA]</scope>
</reference>
<evidence type="ECO:0000313" key="7">
    <source>
        <dbReference type="Proteomes" id="UP000031443"/>
    </source>
</evidence>
<keyword evidence="4 5" id="KW-0472">Membrane</keyword>
<dbReference type="PANTHER" id="PTHR43184">
    <property type="entry name" value="MAJOR FACILITATOR SUPERFAMILY TRANSPORTER 16, ISOFORM B"/>
    <property type="match status" value="1"/>
</dbReference>
<feature type="transmembrane region" description="Helical" evidence="5">
    <location>
        <begin position="135"/>
        <end position="156"/>
    </location>
</feature>
<dbReference type="GO" id="GO:0005789">
    <property type="term" value="C:endoplasmic reticulum membrane"/>
    <property type="evidence" value="ECO:0007669"/>
    <property type="project" value="TreeGrafter"/>
</dbReference>
<proteinExistence type="predicted"/>
<organism evidence="6 7">
    <name type="scientific">Chelonia mydas</name>
    <name type="common">Green sea-turtle</name>
    <name type="synonym">Chelonia agassizi</name>
    <dbReference type="NCBI Taxonomy" id="8469"/>
    <lineage>
        <taxon>Eukaryota</taxon>
        <taxon>Metazoa</taxon>
        <taxon>Chordata</taxon>
        <taxon>Craniata</taxon>
        <taxon>Vertebrata</taxon>
        <taxon>Euteleostomi</taxon>
        <taxon>Archelosauria</taxon>
        <taxon>Testudinata</taxon>
        <taxon>Testudines</taxon>
        <taxon>Cryptodira</taxon>
        <taxon>Durocryptodira</taxon>
        <taxon>Americhelydia</taxon>
        <taxon>Chelonioidea</taxon>
        <taxon>Cheloniidae</taxon>
        <taxon>Chelonia</taxon>
    </lineage>
</organism>
<keyword evidence="3 5" id="KW-1133">Transmembrane helix</keyword>
<evidence type="ECO:0000313" key="6">
    <source>
        <dbReference type="EMBL" id="EMP31466.1"/>
    </source>
</evidence>
<feature type="transmembrane region" description="Helical" evidence="5">
    <location>
        <begin position="176"/>
        <end position="196"/>
    </location>
</feature>
<name>M7B0U4_CHEMY</name>
<dbReference type="GO" id="GO:0035435">
    <property type="term" value="P:phosphate ion transmembrane transport"/>
    <property type="evidence" value="ECO:0007669"/>
    <property type="project" value="TreeGrafter"/>
</dbReference>
<dbReference type="Proteomes" id="UP000031443">
    <property type="component" value="Unassembled WGS sequence"/>
</dbReference>
<keyword evidence="7" id="KW-1185">Reference proteome</keyword>
<evidence type="ECO:0000256" key="5">
    <source>
        <dbReference type="SAM" id="Phobius"/>
    </source>
</evidence>
<sequence length="230" mass="25396">MRRQADRAARGDKMKSLLHPCQGSQRMYPVLTESRHKVASGTSYQVICGSVNVGGIPLDLTLEFGWDTGFMMMALLSWSDYKILRVEARLILPPEEMEASIHWFNRRGWFDAVGFQNTSWKMLLYMFSAISKMGLEATIVMLLISGALVNGPYALITTAVSADLGTHKSLKGNARALSTVTAIIDGTGSVVLIFLYNTSGKCDVHAGLWRGYSALSLATEYKDERNTAEM</sequence>
<dbReference type="PANTHER" id="PTHR43184:SF11">
    <property type="entry name" value="GLUCOSE-6-PHOSPHATE EXCHANGER SLC37A1"/>
    <property type="match status" value="1"/>
</dbReference>
<dbReference type="eggNOG" id="KOG2533">
    <property type="taxonomic scope" value="Eukaryota"/>
</dbReference>
<evidence type="ECO:0000256" key="1">
    <source>
        <dbReference type="ARBA" id="ARBA00004141"/>
    </source>
</evidence>
<gene>
    <name evidence="6" type="ORF">UY3_11395</name>
</gene>
<keyword evidence="2 5" id="KW-0812">Transmembrane</keyword>
<evidence type="ECO:0000256" key="4">
    <source>
        <dbReference type="ARBA" id="ARBA00023136"/>
    </source>
</evidence>
<protein>
    <submittedName>
        <fullName evidence="6">Glycerol-3-phosphate transporter</fullName>
    </submittedName>
</protein>
<dbReference type="Gene3D" id="1.20.1250.20">
    <property type="entry name" value="MFS general substrate transporter like domains"/>
    <property type="match status" value="1"/>
</dbReference>